<feature type="signal peptide" evidence="6">
    <location>
        <begin position="1"/>
        <end position="26"/>
    </location>
</feature>
<comment type="similarity">
    <text evidence="2">Belongs to the bacterial solute-binding protein 8 family.</text>
</comment>
<keyword evidence="9" id="KW-1185">Reference proteome</keyword>
<dbReference type="GO" id="GO:1901678">
    <property type="term" value="P:iron coordination entity transport"/>
    <property type="evidence" value="ECO:0007669"/>
    <property type="project" value="UniProtKB-ARBA"/>
</dbReference>
<evidence type="ECO:0000259" key="7">
    <source>
        <dbReference type="PROSITE" id="PS50983"/>
    </source>
</evidence>
<keyword evidence="4" id="KW-0408">Iron</keyword>
<name>A0A4R3I0C6_9GAMM</name>
<keyword evidence="4" id="KW-0410">Iron transport</keyword>
<keyword evidence="4" id="KW-0406">Ion transport</keyword>
<evidence type="ECO:0000256" key="5">
    <source>
        <dbReference type="ARBA" id="ARBA00022729"/>
    </source>
</evidence>
<evidence type="ECO:0000313" key="8">
    <source>
        <dbReference type="EMBL" id="TCS38982.1"/>
    </source>
</evidence>
<dbReference type="NCBIfam" id="NF008501">
    <property type="entry name" value="PRK11411.1"/>
    <property type="match status" value="1"/>
</dbReference>
<keyword evidence="3" id="KW-0813">Transport</keyword>
<dbReference type="SUPFAM" id="SSF53807">
    <property type="entry name" value="Helical backbone' metal receptor"/>
    <property type="match status" value="1"/>
</dbReference>
<dbReference type="PANTHER" id="PTHR30532:SF29">
    <property type="entry name" value="FE(3+) DICITRATE-BINDING PERIPLASMIC PROTEIN"/>
    <property type="match status" value="1"/>
</dbReference>
<evidence type="ECO:0000256" key="3">
    <source>
        <dbReference type="ARBA" id="ARBA00022448"/>
    </source>
</evidence>
<dbReference type="GO" id="GO:0030288">
    <property type="term" value="C:outer membrane-bounded periplasmic space"/>
    <property type="evidence" value="ECO:0007669"/>
    <property type="project" value="TreeGrafter"/>
</dbReference>
<dbReference type="Gene3D" id="3.40.50.1980">
    <property type="entry name" value="Nitrogenase molybdenum iron protein domain"/>
    <property type="match status" value="2"/>
</dbReference>
<evidence type="ECO:0000256" key="2">
    <source>
        <dbReference type="ARBA" id="ARBA00008814"/>
    </source>
</evidence>
<sequence length="299" mass="33139">MFLFLNFRKILTIVVLAVIASYSAAATVQDSKGEFTIDYEPQRIVVLEFSFVDALAAVGISPVGIADDKDKDRILPQVRDIIGDWTSVGTRSQPSLEVIASLNPDLIIADISRHEAVYEDLQKIAPTLILPSRRETYEENLQAAVVVGTAIGKQEELEARLAQHRQKMNEYAAQLPGHARVQFGVARDDLLSLHSENAYAGGVLKTLGFENPKVSEEGAAYVSTGLEQLLAINADYLIFGYYSNPSIVHKWHAEPLWSLLKAVQDDHVYEVNANTWSRARGMMAAETMAQDLVRIFAEH</sequence>
<organism evidence="8 9">
    <name type="scientific">Reinekea marinisedimentorum</name>
    <dbReference type="NCBI Taxonomy" id="230495"/>
    <lineage>
        <taxon>Bacteria</taxon>
        <taxon>Pseudomonadati</taxon>
        <taxon>Pseudomonadota</taxon>
        <taxon>Gammaproteobacteria</taxon>
        <taxon>Oceanospirillales</taxon>
        <taxon>Saccharospirillaceae</taxon>
        <taxon>Reinekea</taxon>
    </lineage>
</organism>
<accession>A0A4R3I0C6</accession>
<keyword evidence="5 6" id="KW-0732">Signal</keyword>
<evidence type="ECO:0000256" key="1">
    <source>
        <dbReference type="ARBA" id="ARBA00004196"/>
    </source>
</evidence>
<dbReference type="PANTHER" id="PTHR30532">
    <property type="entry name" value="IRON III DICITRATE-BINDING PERIPLASMIC PROTEIN"/>
    <property type="match status" value="1"/>
</dbReference>
<comment type="subcellular location">
    <subcellularLocation>
        <location evidence="1">Cell envelope</location>
    </subcellularLocation>
</comment>
<feature type="domain" description="Fe/B12 periplasmic-binding" evidence="7">
    <location>
        <begin position="43"/>
        <end position="299"/>
    </location>
</feature>
<dbReference type="InterPro" id="IPR002491">
    <property type="entry name" value="ABC_transptr_periplasmic_BD"/>
</dbReference>
<dbReference type="AlphaFoldDB" id="A0A4R3I0C6"/>
<dbReference type="RefSeq" id="WP_132702442.1">
    <property type="nucleotide sequence ID" value="NZ_SLZR01000013.1"/>
</dbReference>
<evidence type="ECO:0000313" key="9">
    <source>
        <dbReference type="Proteomes" id="UP000295793"/>
    </source>
</evidence>
<reference evidence="8 9" key="1">
    <citation type="submission" date="2019-03" db="EMBL/GenBank/DDBJ databases">
        <title>Genomic Encyclopedia of Archaeal and Bacterial Type Strains, Phase II (KMG-II): from individual species to whole genera.</title>
        <authorList>
            <person name="Goeker M."/>
        </authorList>
    </citation>
    <scope>NUCLEOTIDE SEQUENCE [LARGE SCALE GENOMIC DNA]</scope>
    <source>
        <strain evidence="8 9">DSM 15388</strain>
    </source>
</reference>
<dbReference type="PROSITE" id="PS50983">
    <property type="entry name" value="FE_B12_PBP"/>
    <property type="match status" value="1"/>
</dbReference>
<dbReference type="Pfam" id="PF01497">
    <property type="entry name" value="Peripla_BP_2"/>
    <property type="match status" value="1"/>
</dbReference>
<protein>
    <submittedName>
        <fullName evidence="8">Iron complex transport system substrate-binding protein</fullName>
    </submittedName>
</protein>
<proteinExistence type="inferred from homology"/>
<dbReference type="Proteomes" id="UP000295793">
    <property type="component" value="Unassembled WGS sequence"/>
</dbReference>
<dbReference type="OrthoDB" id="9793175at2"/>
<gene>
    <name evidence="8" type="ORF">BCF53_11328</name>
</gene>
<feature type="chain" id="PRO_5020235923" evidence="6">
    <location>
        <begin position="27"/>
        <end position="299"/>
    </location>
</feature>
<dbReference type="InterPro" id="IPR051313">
    <property type="entry name" value="Bact_iron-sidero_bind"/>
</dbReference>
<evidence type="ECO:0000256" key="4">
    <source>
        <dbReference type="ARBA" id="ARBA00022496"/>
    </source>
</evidence>
<dbReference type="CDD" id="cd01146">
    <property type="entry name" value="FhuD"/>
    <property type="match status" value="1"/>
</dbReference>
<comment type="caution">
    <text evidence="8">The sequence shown here is derived from an EMBL/GenBank/DDBJ whole genome shotgun (WGS) entry which is preliminary data.</text>
</comment>
<dbReference type="EMBL" id="SLZR01000013">
    <property type="protein sequence ID" value="TCS38982.1"/>
    <property type="molecule type" value="Genomic_DNA"/>
</dbReference>
<evidence type="ECO:0000256" key="6">
    <source>
        <dbReference type="SAM" id="SignalP"/>
    </source>
</evidence>